<accession>A0A2T6ZKY5</accession>
<dbReference type="OrthoDB" id="5483598at2759"/>
<comment type="caution">
    <text evidence="2">The sequence shown here is derived from an EMBL/GenBank/DDBJ whole genome shotgun (WGS) entry which is preliminary data.</text>
</comment>
<dbReference type="EMBL" id="NESQ01000200">
    <property type="protein sequence ID" value="PUU76145.1"/>
    <property type="molecule type" value="Genomic_DNA"/>
</dbReference>
<organism evidence="2 3">
    <name type="scientific">Tuber borchii</name>
    <name type="common">White truffle</name>
    <dbReference type="NCBI Taxonomy" id="42251"/>
    <lineage>
        <taxon>Eukaryota</taxon>
        <taxon>Fungi</taxon>
        <taxon>Dikarya</taxon>
        <taxon>Ascomycota</taxon>
        <taxon>Pezizomycotina</taxon>
        <taxon>Pezizomycetes</taxon>
        <taxon>Pezizales</taxon>
        <taxon>Tuberaceae</taxon>
        <taxon>Tuber</taxon>
    </lineage>
</organism>
<proteinExistence type="predicted"/>
<protein>
    <submittedName>
        <fullName evidence="2">Uncharacterized protein</fullName>
    </submittedName>
</protein>
<feature type="region of interest" description="Disordered" evidence="1">
    <location>
        <begin position="119"/>
        <end position="168"/>
    </location>
</feature>
<evidence type="ECO:0000256" key="1">
    <source>
        <dbReference type="SAM" id="MobiDB-lite"/>
    </source>
</evidence>
<dbReference type="Proteomes" id="UP000244722">
    <property type="component" value="Unassembled WGS sequence"/>
</dbReference>
<feature type="compositionally biased region" description="Acidic residues" evidence="1">
    <location>
        <begin position="119"/>
        <end position="143"/>
    </location>
</feature>
<sequence length="256" mass="28692">MHGDAGSPVAASVKPAVGFARAATFGTSHMREPILGRTRFKNVFGRRNPGTNRPEGTHRSPLKLTGGADRTSRYQLTAEDMEGNLDITPVEWLFPNAEVYEDNSSGGSDKIYAEEIIYEEEEEEEEEETDYDGDNDNNEDYPDDREGERSCHSLSRSENGKVEMIGAGKTSGSSLGRASWDLDYTHSAACTRGLYGDAPEKRFRASTQEIEEWLLSRAMTSKNFFASSEDRRDRIKYIITKRKRLFASNACHIIDL</sequence>
<name>A0A2T6ZKY5_TUBBO</name>
<gene>
    <name evidence="2" type="ORF">B9Z19DRAFT_1130193</name>
</gene>
<feature type="region of interest" description="Disordered" evidence="1">
    <location>
        <begin position="36"/>
        <end position="67"/>
    </location>
</feature>
<keyword evidence="3" id="KW-1185">Reference proteome</keyword>
<dbReference type="AlphaFoldDB" id="A0A2T6ZKY5"/>
<reference evidence="2 3" key="1">
    <citation type="submission" date="2017-04" db="EMBL/GenBank/DDBJ databases">
        <title>Draft genome sequence of Tuber borchii Vittad., a whitish edible truffle.</title>
        <authorList>
            <consortium name="DOE Joint Genome Institute"/>
            <person name="Murat C."/>
            <person name="Kuo A."/>
            <person name="Barry K.W."/>
            <person name="Clum A."/>
            <person name="Dockter R.B."/>
            <person name="Fauchery L."/>
            <person name="Iotti M."/>
            <person name="Kohler A."/>
            <person name="Labutti K."/>
            <person name="Lindquist E.A."/>
            <person name="Lipzen A."/>
            <person name="Ohm R.A."/>
            <person name="Wang M."/>
            <person name="Grigoriev I.V."/>
            <person name="Zambonelli A."/>
            <person name="Martin F.M."/>
        </authorList>
    </citation>
    <scope>NUCLEOTIDE SEQUENCE [LARGE SCALE GENOMIC DNA]</scope>
    <source>
        <strain evidence="2 3">Tbo3840</strain>
    </source>
</reference>
<evidence type="ECO:0000313" key="3">
    <source>
        <dbReference type="Proteomes" id="UP000244722"/>
    </source>
</evidence>
<evidence type="ECO:0000313" key="2">
    <source>
        <dbReference type="EMBL" id="PUU76145.1"/>
    </source>
</evidence>